<reference evidence="2 3" key="1">
    <citation type="submission" date="2024-03" db="EMBL/GenBank/DDBJ databases">
        <authorList>
            <person name="Gkanogiannis A."/>
            <person name="Becerra Lopez-Lavalle L."/>
        </authorList>
    </citation>
    <scope>NUCLEOTIDE SEQUENCE [LARGE SCALE GENOMIC DNA]</scope>
</reference>
<dbReference type="PANTHER" id="PTHR35099:SF2">
    <property type="entry name" value="OS02G0182700 PROTEIN"/>
    <property type="match status" value="1"/>
</dbReference>
<accession>A0ABP0XZL7</accession>
<feature type="region of interest" description="Disordered" evidence="1">
    <location>
        <begin position="70"/>
        <end position="120"/>
    </location>
</feature>
<dbReference type="EMBL" id="OZ021745">
    <property type="protein sequence ID" value="CAK9312806.1"/>
    <property type="molecule type" value="Genomic_DNA"/>
</dbReference>
<keyword evidence="3" id="KW-1185">Reference proteome</keyword>
<evidence type="ECO:0000313" key="2">
    <source>
        <dbReference type="EMBL" id="CAK9312806.1"/>
    </source>
</evidence>
<dbReference type="Proteomes" id="UP001642487">
    <property type="component" value="Chromosome 11"/>
</dbReference>
<feature type="compositionally biased region" description="Polar residues" evidence="1">
    <location>
        <begin position="201"/>
        <end position="212"/>
    </location>
</feature>
<name>A0ABP0XZL7_9ROSI</name>
<protein>
    <recommendedName>
        <fullName evidence="4">BZIP domain-containing protein</fullName>
    </recommendedName>
</protein>
<evidence type="ECO:0000256" key="1">
    <source>
        <dbReference type="SAM" id="MobiDB-lite"/>
    </source>
</evidence>
<evidence type="ECO:0000313" key="3">
    <source>
        <dbReference type="Proteomes" id="UP001642487"/>
    </source>
</evidence>
<organism evidence="2 3">
    <name type="scientific">Citrullus colocynthis</name>
    <name type="common">colocynth</name>
    <dbReference type="NCBI Taxonomy" id="252529"/>
    <lineage>
        <taxon>Eukaryota</taxon>
        <taxon>Viridiplantae</taxon>
        <taxon>Streptophyta</taxon>
        <taxon>Embryophyta</taxon>
        <taxon>Tracheophyta</taxon>
        <taxon>Spermatophyta</taxon>
        <taxon>Magnoliopsida</taxon>
        <taxon>eudicotyledons</taxon>
        <taxon>Gunneridae</taxon>
        <taxon>Pentapetalae</taxon>
        <taxon>rosids</taxon>
        <taxon>fabids</taxon>
        <taxon>Cucurbitales</taxon>
        <taxon>Cucurbitaceae</taxon>
        <taxon>Benincaseae</taxon>
        <taxon>Citrullus</taxon>
    </lineage>
</organism>
<evidence type="ECO:0008006" key="4">
    <source>
        <dbReference type="Google" id="ProtNLM"/>
    </source>
</evidence>
<gene>
    <name evidence="2" type="ORF">CITCOLO1_LOCUS4514</name>
</gene>
<feature type="region of interest" description="Disordered" evidence="1">
    <location>
        <begin position="188"/>
        <end position="212"/>
    </location>
</feature>
<dbReference type="PANTHER" id="PTHR35099">
    <property type="entry name" value="OS02G0182700 PROTEIN"/>
    <property type="match status" value="1"/>
</dbReference>
<sequence>MVLKDEWLCAAMADDSVVVELLVRLKQSQASSSIKSPLPAVIPPRWGLRQRRSRILSPFRFDAIAHKNKDSTSTRCSPTTPLSWSGDTSPSATADGFEESSHPSEFSHSSRSKGCGTNEFSSTTAMAKRLKRRKALADLRVEESLLLKERVHLKKELESLHATFKEQTTNNEKLKKMKLDLNFNASSDRLQDESKPVAPHQQCQSVDPTTDNVPATSPIQTLPGNSTQSELQETQEINSMENGGFFLPDLNMIPAEDCL</sequence>
<proteinExistence type="predicted"/>
<feature type="compositionally biased region" description="Polar residues" evidence="1">
    <location>
        <begin position="73"/>
        <end position="92"/>
    </location>
</feature>